<evidence type="ECO:0000313" key="2">
    <source>
        <dbReference type="EMBL" id="KAG5164317.1"/>
    </source>
</evidence>
<name>A0A8H7XNW5_PSICU</name>
<comment type="caution">
    <text evidence="2">The sequence shown here is derived from an EMBL/GenBank/DDBJ whole genome shotgun (WGS) entry which is preliminary data.</text>
</comment>
<dbReference type="OrthoDB" id="3028347at2759"/>
<dbReference type="EMBL" id="JAFIQS010000012">
    <property type="protein sequence ID" value="KAG5164317.1"/>
    <property type="molecule type" value="Genomic_DNA"/>
</dbReference>
<dbReference type="AlphaFoldDB" id="A0A8H7XNW5"/>
<feature type="region of interest" description="Disordered" evidence="1">
    <location>
        <begin position="1"/>
        <end position="37"/>
    </location>
</feature>
<proteinExistence type="predicted"/>
<accession>A0A8H7XNW5</accession>
<feature type="compositionally biased region" description="Basic residues" evidence="1">
    <location>
        <begin position="1"/>
        <end position="11"/>
    </location>
</feature>
<sequence>MDSPKSIRKSPRPPIKQDTSPVRQPYSMTLRGPRRSGMIQGFKERYAPSLSPTVANSTLQVGRSNGIVDTLHSIIQPTSLTHISEEFHEQGMPGKGVNDSDEYEDDLSILTPLSKSSKVMDETITSKDAISGQQDYTGVVENLQLNPFQFMADQISVANVKAQVEDLNNTIDNMIMSILDCIKPKPMKRVTGQNYRASITETKFSVISKGQNNALVALYDAMVEYSRNESSKGRILDWIMHEKICSLLYTAYFEGKNFWGTNKEHNKHNEELYFYIKKNEPTLARKWQSMTADAEFGITKGDAKNVPQEISSAFKGIIVSAYCQGTTTHGIQYHDAVKVVDIHTQLIQEITDRARNLSLRIQRDMLFSQVKLLYFSPRTKRDTCRKYQISMRNAAYPDVKSKGSDSVLGTIRFGLNLDIDENGKRKKLLIPLVITESDVKWCLADEDEEV</sequence>
<organism evidence="2">
    <name type="scientific">Psilocybe cubensis</name>
    <name type="common">Psychedelic mushroom</name>
    <name type="synonym">Stropharia cubensis</name>
    <dbReference type="NCBI Taxonomy" id="181762"/>
    <lineage>
        <taxon>Eukaryota</taxon>
        <taxon>Fungi</taxon>
        <taxon>Dikarya</taxon>
        <taxon>Basidiomycota</taxon>
        <taxon>Agaricomycotina</taxon>
        <taxon>Agaricomycetes</taxon>
        <taxon>Agaricomycetidae</taxon>
        <taxon>Agaricales</taxon>
        <taxon>Agaricineae</taxon>
        <taxon>Strophariaceae</taxon>
        <taxon>Psilocybe</taxon>
    </lineage>
</organism>
<evidence type="ECO:0000256" key="1">
    <source>
        <dbReference type="SAM" id="MobiDB-lite"/>
    </source>
</evidence>
<gene>
    <name evidence="2" type="ORF">JR316_010823</name>
</gene>
<protein>
    <submittedName>
        <fullName evidence="2">Uncharacterized protein</fullName>
    </submittedName>
</protein>
<reference evidence="2" key="1">
    <citation type="submission" date="2021-02" db="EMBL/GenBank/DDBJ databases">
        <title>Psilocybe cubensis genome.</title>
        <authorList>
            <person name="Mckernan K.J."/>
            <person name="Crawford S."/>
            <person name="Trippe A."/>
            <person name="Kane L.T."/>
            <person name="Mclaughlin S."/>
        </authorList>
    </citation>
    <scope>NUCLEOTIDE SEQUENCE [LARGE SCALE GENOMIC DNA]</scope>
    <source>
        <strain evidence="2">MGC-MH-2018</strain>
    </source>
</reference>